<evidence type="ECO:0000256" key="13">
    <source>
        <dbReference type="ARBA" id="ARBA00023180"/>
    </source>
</evidence>
<dbReference type="InterPro" id="IPR050364">
    <property type="entry name" value="Cytochrome_P450_fung"/>
</dbReference>
<dbReference type="GO" id="GO:0020037">
    <property type="term" value="F:heme binding"/>
    <property type="evidence" value="ECO:0007669"/>
    <property type="project" value="InterPro"/>
</dbReference>
<keyword evidence="5 14" id="KW-0349">Heme</keyword>
<dbReference type="Proteomes" id="UP001383192">
    <property type="component" value="Unassembled WGS sequence"/>
</dbReference>
<dbReference type="AlphaFoldDB" id="A0AAW0DD64"/>
<dbReference type="PANTHER" id="PTHR46300">
    <property type="entry name" value="P450, PUTATIVE (EUROFUNG)-RELATED-RELATED"/>
    <property type="match status" value="1"/>
</dbReference>
<comment type="cofactor">
    <cofactor evidence="1 14">
        <name>heme</name>
        <dbReference type="ChEBI" id="CHEBI:30413"/>
    </cofactor>
</comment>
<dbReference type="PROSITE" id="PS00086">
    <property type="entry name" value="CYTOCHROME_P450"/>
    <property type="match status" value="1"/>
</dbReference>
<evidence type="ECO:0000256" key="1">
    <source>
        <dbReference type="ARBA" id="ARBA00001971"/>
    </source>
</evidence>
<dbReference type="Pfam" id="PF00067">
    <property type="entry name" value="p450"/>
    <property type="match status" value="1"/>
</dbReference>
<comment type="similarity">
    <text evidence="4 15">Belongs to the cytochrome P450 family.</text>
</comment>
<evidence type="ECO:0000256" key="6">
    <source>
        <dbReference type="ARBA" id="ARBA00022692"/>
    </source>
</evidence>
<evidence type="ECO:0000256" key="3">
    <source>
        <dbReference type="ARBA" id="ARBA00005179"/>
    </source>
</evidence>
<keyword evidence="10 14" id="KW-0408">Iron</keyword>
<evidence type="ECO:0000256" key="14">
    <source>
        <dbReference type="PIRSR" id="PIRSR602401-1"/>
    </source>
</evidence>
<evidence type="ECO:0000256" key="15">
    <source>
        <dbReference type="RuleBase" id="RU000461"/>
    </source>
</evidence>
<dbReference type="InterPro" id="IPR017972">
    <property type="entry name" value="Cyt_P450_CS"/>
</dbReference>
<dbReference type="PRINTS" id="PR00463">
    <property type="entry name" value="EP450I"/>
</dbReference>
<name>A0AAW0DD64_9AGAR</name>
<evidence type="ECO:0000256" key="10">
    <source>
        <dbReference type="ARBA" id="ARBA00023004"/>
    </source>
</evidence>
<gene>
    <name evidence="16" type="ORF">VNI00_006049</name>
</gene>
<dbReference type="PRINTS" id="PR00385">
    <property type="entry name" value="P450"/>
</dbReference>
<evidence type="ECO:0000256" key="5">
    <source>
        <dbReference type="ARBA" id="ARBA00022617"/>
    </source>
</evidence>
<keyword evidence="12" id="KW-0472">Membrane</keyword>
<keyword evidence="6" id="KW-0812">Transmembrane</keyword>
<comment type="pathway">
    <text evidence="3">Secondary metabolite biosynthesis.</text>
</comment>
<dbReference type="PANTHER" id="PTHR46300:SF2">
    <property type="entry name" value="CYTOCHROME P450 MONOOXYGENASE ALNH-RELATED"/>
    <property type="match status" value="1"/>
</dbReference>
<keyword evidence="17" id="KW-1185">Reference proteome</keyword>
<keyword evidence="9 15" id="KW-0560">Oxidoreductase</keyword>
<keyword evidence="8" id="KW-1133">Transmembrane helix</keyword>
<evidence type="ECO:0000313" key="16">
    <source>
        <dbReference type="EMBL" id="KAK7049443.1"/>
    </source>
</evidence>
<evidence type="ECO:0000256" key="7">
    <source>
        <dbReference type="ARBA" id="ARBA00022723"/>
    </source>
</evidence>
<comment type="caution">
    <text evidence="16">The sequence shown here is derived from an EMBL/GenBank/DDBJ whole genome shotgun (WGS) entry which is preliminary data.</text>
</comment>
<evidence type="ECO:0000256" key="11">
    <source>
        <dbReference type="ARBA" id="ARBA00023033"/>
    </source>
</evidence>
<evidence type="ECO:0000256" key="9">
    <source>
        <dbReference type="ARBA" id="ARBA00023002"/>
    </source>
</evidence>
<dbReference type="GO" id="GO:0016705">
    <property type="term" value="F:oxidoreductase activity, acting on paired donors, with incorporation or reduction of molecular oxygen"/>
    <property type="evidence" value="ECO:0007669"/>
    <property type="project" value="InterPro"/>
</dbReference>
<protein>
    <recommendedName>
        <fullName evidence="18">Cytochrome P450</fullName>
    </recommendedName>
</protein>
<keyword evidence="13" id="KW-0325">Glycoprotein</keyword>
<accession>A0AAW0DD64</accession>
<evidence type="ECO:0000256" key="2">
    <source>
        <dbReference type="ARBA" id="ARBA00004167"/>
    </source>
</evidence>
<feature type="binding site" description="axial binding residue" evidence="14">
    <location>
        <position position="123"/>
    </location>
    <ligand>
        <name>heme</name>
        <dbReference type="ChEBI" id="CHEBI:30413"/>
    </ligand>
    <ligandPart>
        <name>Fe</name>
        <dbReference type="ChEBI" id="CHEBI:18248"/>
    </ligandPart>
</feature>
<sequence length="170" mass="19237">MATHPHVQKKAQEHIDDLLGDNCLPTLRDRPKLHYIEATMRECFRWRPVGPLAFPHSTLADDVVNGYFIPKGTAVFGNVWAMTRDTTVYPDPENFDPKRFLTEDGSCNNDNMFFTFGFGRRICPGRYFAADAIWIAIACILAVFDISKAKDEAGNDIELDNVEYTEGIAM</sequence>
<dbReference type="InterPro" id="IPR036396">
    <property type="entry name" value="Cyt_P450_sf"/>
</dbReference>
<evidence type="ECO:0000256" key="12">
    <source>
        <dbReference type="ARBA" id="ARBA00023136"/>
    </source>
</evidence>
<keyword evidence="11 15" id="KW-0503">Monooxygenase</keyword>
<dbReference type="GO" id="GO:0005506">
    <property type="term" value="F:iron ion binding"/>
    <property type="evidence" value="ECO:0007669"/>
    <property type="project" value="InterPro"/>
</dbReference>
<keyword evidence="7 14" id="KW-0479">Metal-binding</keyword>
<reference evidence="16 17" key="1">
    <citation type="submission" date="2024-01" db="EMBL/GenBank/DDBJ databases">
        <title>A draft genome for a cacao thread blight-causing isolate of Paramarasmius palmivorus.</title>
        <authorList>
            <person name="Baruah I.K."/>
            <person name="Bukari Y."/>
            <person name="Amoako-Attah I."/>
            <person name="Meinhardt L.W."/>
            <person name="Bailey B.A."/>
            <person name="Cohen S.P."/>
        </authorList>
    </citation>
    <scope>NUCLEOTIDE SEQUENCE [LARGE SCALE GENOMIC DNA]</scope>
    <source>
        <strain evidence="16 17">GH-12</strain>
    </source>
</reference>
<proteinExistence type="inferred from homology"/>
<dbReference type="GO" id="GO:0004497">
    <property type="term" value="F:monooxygenase activity"/>
    <property type="evidence" value="ECO:0007669"/>
    <property type="project" value="UniProtKB-KW"/>
</dbReference>
<organism evidence="16 17">
    <name type="scientific">Paramarasmius palmivorus</name>
    <dbReference type="NCBI Taxonomy" id="297713"/>
    <lineage>
        <taxon>Eukaryota</taxon>
        <taxon>Fungi</taxon>
        <taxon>Dikarya</taxon>
        <taxon>Basidiomycota</taxon>
        <taxon>Agaricomycotina</taxon>
        <taxon>Agaricomycetes</taxon>
        <taxon>Agaricomycetidae</taxon>
        <taxon>Agaricales</taxon>
        <taxon>Marasmiineae</taxon>
        <taxon>Marasmiaceae</taxon>
        <taxon>Paramarasmius</taxon>
    </lineage>
</organism>
<dbReference type="GO" id="GO:0016020">
    <property type="term" value="C:membrane"/>
    <property type="evidence" value="ECO:0007669"/>
    <property type="project" value="UniProtKB-SubCell"/>
</dbReference>
<dbReference type="InterPro" id="IPR001128">
    <property type="entry name" value="Cyt_P450"/>
</dbReference>
<evidence type="ECO:0000256" key="8">
    <source>
        <dbReference type="ARBA" id="ARBA00022989"/>
    </source>
</evidence>
<dbReference type="InterPro" id="IPR002401">
    <property type="entry name" value="Cyt_P450_E_grp-I"/>
</dbReference>
<evidence type="ECO:0000256" key="4">
    <source>
        <dbReference type="ARBA" id="ARBA00010617"/>
    </source>
</evidence>
<dbReference type="Gene3D" id="1.10.630.10">
    <property type="entry name" value="Cytochrome P450"/>
    <property type="match status" value="1"/>
</dbReference>
<dbReference type="SUPFAM" id="SSF48264">
    <property type="entry name" value="Cytochrome P450"/>
    <property type="match status" value="1"/>
</dbReference>
<dbReference type="EMBL" id="JAYKXP010000017">
    <property type="protein sequence ID" value="KAK7049443.1"/>
    <property type="molecule type" value="Genomic_DNA"/>
</dbReference>
<comment type="subcellular location">
    <subcellularLocation>
        <location evidence="2">Membrane</location>
        <topology evidence="2">Single-pass membrane protein</topology>
    </subcellularLocation>
</comment>
<evidence type="ECO:0008006" key="18">
    <source>
        <dbReference type="Google" id="ProtNLM"/>
    </source>
</evidence>
<evidence type="ECO:0000313" key="17">
    <source>
        <dbReference type="Proteomes" id="UP001383192"/>
    </source>
</evidence>